<dbReference type="Proteomes" id="UP000886900">
    <property type="component" value="Unassembled WGS sequence"/>
</dbReference>
<accession>A0ABS6PZ90</accession>
<evidence type="ECO:0000313" key="2">
    <source>
        <dbReference type="Proteomes" id="UP000886900"/>
    </source>
</evidence>
<proteinExistence type="predicted"/>
<organism evidence="1 2">
    <name type="scientific">Pseudomonas farris</name>
    <dbReference type="NCBI Taxonomy" id="2841207"/>
    <lineage>
        <taxon>Bacteria</taxon>
        <taxon>Pseudomonadati</taxon>
        <taxon>Pseudomonadota</taxon>
        <taxon>Gammaproteobacteria</taxon>
        <taxon>Pseudomonadales</taxon>
        <taxon>Pseudomonadaceae</taxon>
        <taxon>Pseudomonas</taxon>
    </lineage>
</organism>
<protein>
    <submittedName>
        <fullName evidence="1">Uncharacterized protein</fullName>
    </submittedName>
</protein>
<dbReference type="RefSeq" id="WP_217857767.1">
    <property type="nucleotide sequence ID" value="NZ_JAHSTV010000010.1"/>
</dbReference>
<gene>
    <name evidence="1" type="ORF">KVG95_20875</name>
</gene>
<keyword evidence="2" id="KW-1185">Reference proteome</keyword>
<name>A0ABS6PZ90_9PSED</name>
<dbReference type="EMBL" id="JAHSTV010000010">
    <property type="protein sequence ID" value="MBV4465789.1"/>
    <property type="molecule type" value="Genomic_DNA"/>
</dbReference>
<evidence type="ECO:0000313" key="1">
    <source>
        <dbReference type="EMBL" id="MBV4465789.1"/>
    </source>
</evidence>
<sequence length="162" mass="18180">MGNAKVEGAMQSHNCTIKGPIAVELRRIEEDCIHSGKAQFNAADRWSRYHYWLGIPSVGLSAVAGAAFMKEYGQVEAVDVLWNFQPMLAEVNNYKRARHPKEFFQSQDGSSKYWPSYDSIPEPKDPLWNDHLAFVASRKQQMLASLESLYGLTVVPSDDGEG</sequence>
<reference evidence="1" key="1">
    <citation type="submission" date="2021-06" db="EMBL/GenBank/DDBJ databases">
        <title>Updating the genus Pseudomonas: Description of 43 new species and partition of the Pseudomonas putida group.</title>
        <authorList>
            <person name="Girard L."/>
            <person name="Lood C."/>
            <person name="Vandamme P."/>
            <person name="Rokni-Zadeh H."/>
            <person name="Van Noort V."/>
            <person name="Hofte M."/>
            <person name="Lavigne R."/>
            <person name="De Mot R."/>
        </authorList>
    </citation>
    <scope>NUCLEOTIDE SEQUENCE</scope>
    <source>
        <strain evidence="1">SWRI79</strain>
    </source>
</reference>
<comment type="caution">
    <text evidence="1">The sequence shown here is derived from an EMBL/GenBank/DDBJ whole genome shotgun (WGS) entry which is preliminary data.</text>
</comment>